<dbReference type="InterPro" id="IPR050639">
    <property type="entry name" value="SSR_resolvase"/>
</dbReference>
<dbReference type="CDD" id="cd03768">
    <property type="entry name" value="SR_ResInv"/>
    <property type="match status" value="1"/>
</dbReference>
<dbReference type="Gene3D" id="3.40.50.1390">
    <property type="entry name" value="Resolvase, N-terminal catalytic domain"/>
    <property type="match status" value="1"/>
</dbReference>
<organism evidence="3 4">
    <name type="scientific">Gemmata palustris</name>
    <dbReference type="NCBI Taxonomy" id="2822762"/>
    <lineage>
        <taxon>Bacteria</taxon>
        <taxon>Pseudomonadati</taxon>
        <taxon>Planctomycetota</taxon>
        <taxon>Planctomycetia</taxon>
        <taxon>Gemmatales</taxon>
        <taxon>Gemmataceae</taxon>
        <taxon>Gemmata</taxon>
    </lineage>
</organism>
<sequence>MTRPAPNPKGYPRASVRLTRCALYTRKSTEEGLEQEFNSLDAQREAGEAFVRSQAGEGWVVLGTRYDDGGFTGGNTDRPGLRRLLADIADGKVDCVVVYKVDRLSRSLLDFAQMMHTFEHHHVAFVSVTQQFNTASSMGRLVLNVLLSFAQFEREIIGERTRDKIAATRRKGKWAGGHPVLGYDIDPNGYKLAVNPDEAERVRQIFALYLEHGSLLPVVAELGRRGWRAKRWCPRSGPERGGKPFDRTNVYNLLTNVVYAGKVRYKDEVHPGEHPAIVDPGVFERVQDRLRRNGRTGGAPVRNQFGALLKGLLRCTPCGAAMTPTHTTRGENRRYRYYACSSAQKNGHATCPTKTVPAGPLEAFVVERIRGVGRDPALLHQVLAQARSQDEARVAALGAESAGLERDLRAWHGEVRRLSTQLRPGDDNGELVARLAELHERIGAVEGRVKRVRDDIRTATGQLVSDDDAARALSAFDPVWGSLTPREQGRVIDLLVERVDYDGAAGTVAVTFRPTGIKALSAELRETELQPRGKRA</sequence>
<dbReference type="PROSITE" id="PS51736">
    <property type="entry name" value="RECOMBINASES_3"/>
    <property type="match status" value="1"/>
</dbReference>
<comment type="caution">
    <text evidence="3">The sequence shown here is derived from an EMBL/GenBank/DDBJ whole genome shotgun (WGS) entry which is preliminary data.</text>
</comment>
<dbReference type="Gene3D" id="3.90.1750.20">
    <property type="entry name" value="Putative Large Serine Recombinase, Chain B, Domain 2"/>
    <property type="match status" value="1"/>
</dbReference>
<feature type="domain" description="Resolvase/invertase-type recombinase catalytic" evidence="1">
    <location>
        <begin position="20"/>
        <end position="172"/>
    </location>
</feature>
<dbReference type="RefSeq" id="WP_210652959.1">
    <property type="nucleotide sequence ID" value="NZ_JAGKQQ010000001.1"/>
</dbReference>
<accession>A0ABS5BME8</accession>
<feature type="domain" description="Recombinase" evidence="2">
    <location>
        <begin position="180"/>
        <end position="296"/>
    </location>
</feature>
<dbReference type="Pfam" id="PF00239">
    <property type="entry name" value="Resolvase"/>
    <property type="match status" value="1"/>
</dbReference>
<dbReference type="Proteomes" id="UP000676565">
    <property type="component" value="Unassembled WGS sequence"/>
</dbReference>
<dbReference type="InterPro" id="IPR006119">
    <property type="entry name" value="Resolv_N"/>
</dbReference>
<evidence type="ECO:0000313" key="4">
    <source>
        <dbReference type="Proteomes" id="UP000676565"/>
    </source>
</evidence>
<dbReference type="SMART" id="SM00857">
    <property type="entry name" value="Resolvase"/>
    <property type="match status" value="1"/>
</dbReference>
<evidence type="ECO:0000313" key="3">
    <source>
        <dbReference type="EMBL" id="MBP3954848.1"/>
    </source>
</evidence>
<evidence type="ECO:0000259" key="2">
    <source>
        <dbReference type="PROSITE" id="PS51737"/>
    </source>
</evidence>
<dbReference type="InterPro" id="IPR036162">
    <property type="entry name" value="Resolvase-like_N_sf"/>
</dbReference>
<dbReference type="PROSITE" id="PS51737">
    <property type="entry name" value="RECOMBINASE_DNA_BIND"/>
    <property type="match status" value="1"/>
</dbReference>
<protein>
    <submittedName>
        <fullName evidence="3">Recombinase family protein</fullName>
    </submittedName>
</protein>
<dbReference type="Pfam" id="PF13408">
    <property type="entry name" value="Zn_ribbon_recom"/>
    <property type="match status" value="1"/>
</dbReference>
<proteinExistence type="predicted"/>
<dbReference type="EMBL" id="JAGKQQ010000001">
    <property type="protein sequence ID" value="MBP3954848.1"/>
    <property type="molecule type" value="Genomic_DNA"/>
</dbReference>
<dbReference type="InterPro" id="IPR025827">
    <property type="entry name" value="Zn_ribbon_recom_dom"/>
</dbReference>
<name>A0ABS5BME8_9BACT</name>
<dbReference type="Pfam" id="PF07508">
    <property type="entry name" value="Recombinase"/>
    <property type="match status" value="1"/>
</dbReference>
<dbReference type="SUPFAM" id="SSF53041">
    <property type="entry name" value="Resolvase-like"/>
    <property type="match status" value="1"/>
</dbReference>
<keyword evidence="4" id="KW-1185">Reference proteome</keyword>
<dbReference type="PANTHER" id="PTHR30461">
    <property type="entry name" value="DNA-INVERTASE FROM LAMBDOID PROPHAGE"/>
    <property type="match status" value="1"/>
</dbReference>
<dbReference type="PANTHER" id="PTHR30461:SF23">
    <property type="entry name" value="DNA RECOMBINASE-RELATED"/>
    <property type="match status" value="1"/>
</dbReference>
<gene>
    <name evidence="3" type="ORF">J8F10_06070</name>
</gene>
<dbReference type="InterPro" id="IPR011109">
    <property type="entry name" value="DNA_bind_recombinase_dom"/>
</dbReference>
<reference evidence="3 4" key="1">
    <citation type="submission" date="2021-04" db="EMBL/GenBank/DDBJ databases">
        <authorList>
            <person name="Ivanova A."/>
        </authorList>
    </citation>
    <scope>NUCLEOTIDE SEQUENCE [LARGE SCALE GENOMIC DNA]</scope>
    <source>
        <strain evidence="3 4">G18</strain>
    </source>
</reference>
<evidence type="ECO:0000259" key="1">
    <source>
        <dbReference type="PROSITE" id="PS51736"/>
    </source>
</evidence>
<dbReference type="InterPro" id="IPR038109">
    <property type="entry name" value="DNA_bind_recomb_sf"/>
</dbReference>